<gene>
    <name evidence="2" type="ORF">COY32_03460</name>
</gene>
<evidence type="ECO:0000313" key="2">
    <source>
        <dbReference type="EMBL" id="PIZ46323.1"/>
    </source>
</evidence>
<keyword evidence="1" id="KW-0472">Membrane</keyword>
<dbReference type="InterPro" id="IPR045466">
    <property type="entry name" value="DUF6498"/>
</dbReference>
<feature type="transmembrane region" description="Helical" evidence="1">
    <location>
        <begin position="158"/>
        <end position="175"/>
    </location>
</feature>
<protein>
    <submittedName>
        <fullName evidence="2">Uncharacterized protein</fullName>
    </submittedName>
</protein>
<name>A0A2M7TIR0_UNCKA</name>
<feature type="transmembrane region" description="Helical" evidence="1">
    <location>
        <begin position="12"/>
        <end position="29"/>
    </location>
</feature>
<keyword evidence="1" id="KW-0812">Transmembrane</keyword>
<accession>A0A2M7TIR0</accession>
<dbReference type="EMBL" id="PFNL01000103">
    <property type="protein sequence ID" value="PIZ46323.1"/>
    <property type="molecule type" value="Genomic_DNA"/>
</dbReference>
<evidence type="ECO:0000256" key="1">
    <source>
        <dbReference type="SAM" id="Phobius"/>
    </source>
</evidence>
<dbReference type="Proteomes" id="UP000228920">
    <property type="component" value="Unassembled WGS sequence"/>
</dbReference>
<dbReference type="Pfam" id="PF20108">
    <property type="entry name" value="DUF6498"/>
    <property type="match status" value="1"/>
</dbReference>
<feature type="transmembrane region" description="Helical" evidence="1">
    <location>
        <begin position="71"/>
        <end position="92"/>
    </location>
</feature>
<organism evidence="2 3">
    <name type="scientific">candidate division WWE3 bacterium CG_4_10_14_0_2_um_filter_41_14</name>
    <dbReference type="NCBI Taxonomy" id="1975072"/>
    <lineage>
        <taxon>Bacteria</taxon>
        <taxon>Katanobacteria</taxon>
    </lineage>
</organism>
<dbReference type="AlphaFoldDB" id="A0A2M7TIR0"/>
<sequence length="213" mass="24157">MSEIRKWKKFKLSILVLILANLIPLWGVLFWDWQIFQILILYWFETAIIGAFTILKIMFTLASLGEKILGVIALILALGSFMMGHLIFLLIINEITRGGAAEIVIYPRSIIYELSLSIIPIISMTISHGMSFVSNYISNGEYKKAEVNNLIMAPHARVFAMHFVIILGLILYATVQQSLSILLLFIFIKTLADVIAHTNEHYKFITPVKTKKG</sequence>
<feature type="transmembrane region" description="Helical" evidence="1">
    <location>
        <begin position="112"/>
        <end position="137"/>
    </location>
</feature>
<proteinExistence type="predicted"/>
<feature type="transmembrane region" description="Helical" evidence="1">
    <location>
        <begin position="35"/>
        <end position="59"/>
    </location>
</feature>
<feature type="transmembrane region" description="Helical" evidence="1">
    <location>
        <begin position="181"/>
        <end position="199"/>
    </location>
</feature>
<comment type="caution">
    <text evidence="2">The sequence shown here is derived from an EMBL/GenBank/DDBJ whole genome shotgun (WGS) entry which is preliminary data.</text>
</comment>
<evidence type="ECO:0000313" key="3">
    <source>
        <dbReference type="Proteomes" id="UP000228920"/>
    </source>
</evidence>
<reference evidence="3" key="1">
    <citation type="submission" date="2017-09" db="EMBL/GenBank/DDBJ databases">
        <title>Depth-based differentiation of microbial function through sediment-hosted aquifers and enrichment of novel symbionts in the deep terrestrial subsurface.</title>
        <authorList>
            <person name="Probst A.J."/>
            <person name="Ladd B."/>
            <person name="Jarett J.K."/>
            <person name="Geller-Mcgrath D.E."/>
            <person name="Sieber C.M.K."/>
            <person name="Emerson J.B."/>
            <person name="Anantharaman K."/>
            <person name="Thomas B.C."/>
            <person name="Malmstrom R."/>
            <person name="Stieglmeier M."/>
            <person name="Klingl A."/>
            <person name="Woyke T."/>
            <person name="Ryan C.M."/>
            <person name="Banfield J.F."/>
        </authorList>
    </citation>
    <scope>NUCLEOTIDE SEQUENCE [LARGE SCALE GENOMIC DNA]</scope>
</reference>
<keyword evidence="1" id="KW-1133">Transmembrane helix</keyword>